<gene>
    <name evidence="2" type="ORF">E3E12_01750</name>
</gene>
<proteinExistence type="predicted"/>
<dbReference type="EMBL" id="CP038231">
    <property type="protein sequence ID" value="QDH13128.1"/>
    <property type="molecule type" value="Genomic_DNA"/>
</dbReference>
<organism evidence="2 3">
    <name type="scientific">Formicincola oecophyllae</name>
    <dbReference type="NCBI Taxonomy" id="2558361"/>
    <lineage>
        <taxon>Bacteria</taxon>
        <taxon>Pseudomonadati</taxon>
        <taxon>Pseudomonadota</taxon>
        <taxon>Alphaproteobacteria</taxon>
        <taxon>Acetobacterales</taxon>
        <taxon>Acetobacteraceae</taxon>
        <taxon>Formicincola</taxon>
    </lineage>
</organism>
<keyword evidence="3" id="KW-1185">Reference proteome</keyword>
<dbReference type="AlphaFoldDB" id="A0A4Y6U998"/>
<name>A0A4Y6U998_9PROT</name>
<reference evidence="2 3" key="1">
    <citation type="submission" date="2019-03" db="EMBL/GenBank/DDBJ databases">
        <title>The complete genome sequence of Swingsia_sp. F3b2 LMG30590(T).</title>
        <authorList>
            <person name="Chua K.-O."/>
            <person name="Chan K.-G."/>
            <person name="See-Too W.-S."/>
        </authorList>
    </citation>
    <scope>NUCLEOTIDE SEQUENCE [LARGE SCALE GENOMIC DNA]</scope>
    <source>
        <strain evidence="2 3">F3b2</strain>
    </source>
</reference>
<accession>A0A4Y6U998</accession>
<dbReference type="Proteomes" id="UP000318709">
    <property type="component" value="Chromosome"/>
</dbReference>
<evidence type="ECO:0000313" key="2">
    <source>
        <dbReference type="EMBL" id="QDH13128.1"/>
    </source>
</evidence>
<protein>
    <submittedName>
        <fullName evidence="2">Uncharacterized protein</fullName>
    </submittedName>
</protein>
<feature type="chain" id="PRO_5021313354" evidence="1">
    <location>
        <begin position="22"/>
        <end position="245"/>
    </location>
</feature>
<feature type="signal peptide" evidence="1">
    <location>
        <begin position="1"/>
        <end position="21"/>
    </location>
</feature>
<sequence>MEITRKLARMAAASLSAFSLAAVPLCAHAQATTANMAPGLMSNLTTNQLNNASLAVADGVTTATLSVALYAVRSNTPALAKNIAKLVNSTQNRDNVSMKALLKKAGTVRYDGTRDLTAYIGHQMPISVLVQGKHHTVSGLTLSFTAVPGLTMNPACPAPNLPVVVGGVYMKTGLFPAAVEANNTTIPDGAVDKFSGVSFPDAAICVPADGQGSAVLIPQPVKFHNFYQTIVAVVQDRSPTASLAN</sequence>
<dbReference type="RefSeq" id="WP_141442787.1">
    <property type="nucleotide sequence ID" value="NZ_CP038231.1"/>
</dbReference>
<evidence type="ECO:0000313" key="3">
    <source>
        <dbReference type="Proteomes" id="UP000318709"/>
    </source>
</evidence>
<keyword evidence="1" id="KW-0732">Signal</keyword>
<dbReference type="KEGG" id="swf:E3E12_01750"/>
<evidence type="ECO:0000256" key="1">
    <source>
        <dbReference type="SAM" id="SignalP"/>
    </source>
</evidence>